<evidence type="ECO:0000256" key="2">
    <source>
        <dbReference type="SAM" id="SignalP"/>
    </source>
</evidence>
<dbReference type="PANTHER" id="PTHR35869">
    <property type="entry name" value="OUTER-MEMBRANE LIPOPROTEIN CARRIER PROTEIN"/>
    <property type="match status" value="1"/>
</dbReference>
<proteinExistence type="predicted"/>
<dbReference type="Pfam" id="PF03548">
    <property type="entry name" value="LolA"/>
    <property type="match status" value="1"/>
</dbReference>
<evidence type="ECO:0008006" key="5">
    <source>
        <dbReference type="Google" id="ProtNLM"/>
    </source>
</evidence>
<protein>
    <recommendedName>
        <fullName evidence="5">Outer membrane lipoprotein carrier protein LolA</fullName>
    </recommendedName>
</protein>
<sequence length="214" mass="23817">MMMRSMLLFVALFSATLTFGQNNSAKKILDEVSKKYDGYQTIQSDFTFKAAQANGENYTDKGQLFLNKPANQYKIALPTQDLISDGKSTWSVLKEDKEVQVSEADNSGQAIGPNNIFTFYKSGYKYVSSSNDSDGAAGKLTAVDLTPEDTKSNYSKIQVRINKNKHIHDVTIFDKSGAKYTYTINALYVNNPIAGSTFQFNKGKYPGFEVVDLR</sequence>
<accession>A0A8H9G5R1</accession>
<feature type="signal peptide" evidence="2">
    <location>
        <begin position="1"/>
        <end position="20"/>
    </location>
</feature>
<dbReference type="PANTHER" id="PTHR35869:SF1">
    <property type="entry name" value="OUTER-MEMBRANE LIPOPROTEIN CARRIER PROTEIN"/>
    <property type="match status" value="1"/>
</dbReference>
<keyword evidence="4" id="KW-1185">Reference proteome</keyword>
<dbReference type="AlphaFoldDB" id="A0A8H9G5R1"/>
<dbReference type="InterPro" id="IPR004564">
    <property type="entry name" value="OM_lipoprot_carrier_LolA-like"/>
</dbReference>
<dbReference type="InterPro" id="IPR029046">
    <property type="entry name" value="LolA/LolB/LppX"/>
</dbReference>
<keyword evidence="1 2" id="KW-0732">Signal</keyword>
<evidence type="ECO:0000313" key="4">
    <source>
        <dbReference type="Proteomes" id="UP000614460"/>
    </source>
</evidence>
<reference evidence="3" key="2">
    <citation type="submission" date="2020-09" db="EMBL/GenBank/DDBJ databases">
        <authorList>
            <person name="Sun Q."/>
            <person name="Zhou Y."/>
        </authorList>
    </citation>
    <scope>NUCLEOTIDE SEQUENCE</scope>
    <source>
        <strain evidence="3">CGMCC 1.15966</strain>
    </source>
</reference>
<dbReference type="Proteomes" id="UP000614460">
    <property type="component" value="Unassembled WGS sequence"/>
</dbReference>
<evidence type="ECO:0000256" key="1">
    <source>
        <dbReference type="ARBA" id="ARBA00022729"/>
    </source>
</evidence>
<dbReference type="RefSeq" id="WP_094257787.1">
    <property type="nucleotide sequence ID" value="NZ_BMKM01000014.1"/>
</dbReference>
<feature type="chain" id="PRO_5034537370" description="Outer membrane lipoprotein carrier protein LolA" evidence="2">
    <location>
        <begin position="21"/>
        <end position="214"/>
    </location>
</feature>
<evidence type="ECO:0000313" key="3">
    <source>
        <dbReference type="EMBL" id="GGE33290.1"/>
    </source>
</evidence>
<dbReference type="CDD" id="cd16325">
    <property type="entry name" value="LolA"/>
    <property type="match status" value="1"/>
</dbReference>
<dbReference type="SUPFAM" id="SSF89392">
    <property type="entry name" value="Prokaryotic lipoproteins and lipoprotein localization factors"/>
    <property type="match status" value="1"/>
</dbReference>
<name>A0A8H9G5R1_9SPHI</name>
<comment type="caution">
    <text evidence="3">The sequence shown here is derived from an EMBL/GenBank/DDBJ whole genome shotgun (WGS) entry which is preliminary data.</text>
</comment>
<organism evidence="3 4">
    <name type="scientific">Sphingobacterium cellulitidis</name>
    <dbReference type="NCBI Taxonomy" id="1768011"/>
    <lineage>
        <taxon>Bacteria</taxon>
        <taxon>Pseudomonadati</taxon>
        <taxon>Bacteroidota</taxon>
        <taxon>Sphingobacteriia</taxon>
        <taxon>Sphingobacteriales</taxon>
        <taxon>Sphingobacteriaceae</taxon>
        <taxon>Sphingobacterium</taxon>
    </lineage>
</organism>
<gene>
    <name evidence="3" type="ORF">GCM10011516_33710</name>
</gene>
<dbReference type="EMBL" id="BMKM01000014">
    <property type="protein sequence ID" value="GGE33290.1"/>
    <property type="molecule type" value="Genomic_DNA"/>
</dbReference>
<reference evidence="3" key="1">
    <citation type="journal article" date="2014" name="Int. J. Syst. Evol. Microbiol.">
        <title>Complete genome sequence of Corynebacterium casei LMG S-19264T (=DSM 44701T), isolated from a smear-ripened cheese.</title>
        <authorList>
            <consortium name="US DOE Joint Genome Institute (JGI-PGF)"/>
            <person name="Walter F."/>
            <person name="Albersmeier A."/>
            <person name="Kalinowski J."/>
            <person name="Ruckert C."/>
        </authorList>
    </citation>
    <scope>NUCLEOTIDE SEQUENCE</scope>
    <source>
        <strain evidence="3">CGMCC 1.15966</strain>
    </source>
</reference>
<dbReference type="Gene3D" id="2.50.20.10">
    <property type="entry name" value="Lipoprotein localisation LolA/LolB/LppX"/>
    <property type="match status" value="1"/>
</dbReference>